<keyword evidence="6 7" id="KW-0511">Multifunctional enzyme</keyword>
<dbReference type="Gene3D" id="3.30.460.10">
    <property type="entry name" value="Beta Polymerase, domain 2"/>
    <property type="match status" value="2"/>
</dbReference>
<dbReference type="GO" id="GO:0008882">
    <property type="term" value="F:[glutamate-ammonia-ligase] adenylyltransferase activity"/>
    <property type="evidence" value="ECO:0007669"/>
    <property type="project" value="UniProtKB-UniRule"/>
</dbReference>
<sequence length="888" mass="100430">MSSAQNYSNYAARQFASGRVHPDTIESLAVQLPLLKNDIEQLIAQHAPSHHDAEHIAGVALRIARSHLMMALIEYDLTHAPTSETLKVVTQTISRFADAAVMHAMAVARASLIENHGEPLREDGSPMPLWVMGMGKLAGSELNVSSDIDLIFVFEHEGETTGRRKLSHGEFFDKLGRKIIKLLDDVTEFGFVFRVDMRLRPHGSSGPLCVSLAMLEKYFLGQARTWERFAWLKSRLINPSQASDSLEQLITPFVFRRYLDYDAIDALRDVHQKIRTKADAKQGHDIKVGTGGIREIEFIVQLFQIIKGARQPSLQQKATLAVLPELGHLSLLTAEKVAELSTHYTFLRHLEHRIQYFEDAQTQTLPTQAEVQEKLAHAMQLPNFAALSEHLHQLKSSVAEQFNQLFEPVSDTALAHSSEPQNDDDAAVLAAFDTPNTLQEFLARLSTDSRITQLPERSQMRYRQLVMHTLQILSAQQPSPIPVEYAMRVFNFLDAIAKRSSYLALLVEYPKALEYLITLFIRSRWAGDYLTVHPILLDELLSPATLHTPPDWTQVSSQLHDLLLNATGDVERQMDILRETHHAQIFRLLAQELDDIWTVEQLADHLSDLTDLLLKQALHFCWQAFAKRHQDTPNFAIIAYGKLGGKEMGYASDLDLVFLYDDEAQDAADIYSRFAQRLNNWLTAPTAAGVLFETDYRLRPNGASGLLVTSLKMFKQYQAESAWFWEHLAITRARFCVGFEPIGDWFESERRAILTQPRERDTVISEILAMKQKIKDGHPNPTELFDVKYDIGGMVDIEFCVQALVLLNSQNHPELIENKGNIALLGRAAEAGLINTQTAEAAANAYRHYRAIQHASRLQNINATRVQPDQEKTHIDAVKQLMNEVLKQ</sequence>
<comment type="cofactor">
    <cofactor evidence="7">
        <name>Mg(2+)</name>
        <dbReference type="ChEBI" id="CHEBI:18420"/>
    </cofactor>
</comment>
<evidence type="ECO:0000313" key="11">
    <source>
        <dbReference type="Proteomes" id="UP000614287"/>
    </source>
</evidence>
<evidence type="ECO:0000256" key="6">
    <source>
        <dbReference type="ARBA" id="ARBA00023268"/>
    </source>
</evidence>
<comment type="catalytic activity">
    <reaction evidence="7">
        <text>[glutamine synthetase]-O(4)-(5'-adenylyl)-L-tyrosine + phosphate = [glutamine synthetase]-L-tyrosine + ADP</text>
        <dbReference type="Rhea" id="RHEA:43716"/>
        <dbReference type="Rhea" id="RHEA-COMP:10660"/>
        <dbReference type="Rhea" id="RHEA-COMP:10661"/>
        <dbReference type="ChEBI" id="CHEBI:43474"/>
        <dbReference type="ChEBI" id="CHEBI:46858"/>
        <dbReference type="ChEBI" id="CHEBI:83624"/>
        <dbReference type="ChEBI" id="CHEBI:456216"/>
        <dbReference type="EC" id="2.7.7.89"/>
    </reaction>
</comment>
<dbReference type="Gene3D" id="1.20.120.1510">
    <property type="match status" value="1"/>
</dbReference>
<proteinExistence type="inferred from homology"/>
<dbReference type="InterPro" id="IPR043519">
    <property type="entry name" value="NT_sf"/>
</dbReference>
<evidence type="ECO:0000256" key="3">
    <source>
        <dbReference type="ARBA" id="ARBA00022741"/>
    </source>
</evidence>
<dbReference type="NCBIfam" id="NF008292">
    <property type="entry name" value="PRK11072.1"/>
    <property type="match status" value="1"/>
</dbReference>
<dbReference type="Proteomes" id="UP000614287">
    <property type="component" value="Unassembled WGS sequence"/>
</dbReference>
<dbReference type="InterPro" id="IPR023057">
    <property type="entry name" value="GlnE"/>
</dbReference>
<evidence type="ECO:0000313" key="10">
    <source>
        <dbReference type="EMBL" id="GHA67447.1"/>
    </source>
</evidence>
<name>A0A8J3CLX7_9BURK</name>
<evidence type="ECO:0000259" key="8">
    <source>
        <dbReference type="Pfam" id="PF03710"/>
    </source>
</evidence>
<evidence type="ECO:0000256" key="2">
    <source>
        <dbReference type="ARBA" id="ARBA00022695"/>
    </source>
</evidence>
<reference evidence="10" key="1">
    <citation type="journal article" date="2014" name="Int. J. Syst. Evol. Microbiol.">
        <title>Complete genome sequence of Corynebacterium casei LMG S-19264T (=DSM 44701T), isolated from a smear-ripened cheese.</title>
        <authorList>
            <consortium name="US DOE Joint Genome Institute (JGI-PGF)"/>
            <person name="Walter F."/>
            <person name="Albersmeier A."/>
            <person name="Kalinowski J."/>
            <person name="Ruckert C."/>
        </authorList>
    </citation>
    <scope>NUCLEOTIDE SEQUENCE</scope>
    <source>
        <strain evidence="10">KCTC 32501</strain>
    </source>
</reference>
<evidence type="ECO:0000256" key="1">
    <source>
        <dbReference type="ARBA" id="ARBA00022679"/>
    </source>
</evidence>
<comment type="function">
    <text evidence="7">Involved in the regulation of glutamine synthetase GlnA, a key enzyme in the process to assimilate ammonia. When cellular nitrogen levels are high, the C-terminal adenylyl transferase (AT) inactivates GlnA by covalent transfer of an adenylyl group from ATP to specific tyrosine residue of GlnA, thus reducing its activity. Conversely, when nitrogen levels are low, the N-terminal adenylyl removase (AR) activates GlnA by removing the adenylyl group by phosphorolysis, increasing its activity. The regulatory region of GlnE binds the signal transduction protein PII (GlnB) which indicates the nitrogen status of the cell.</text>
</comment>
<comment type="catalytic activity">
    <reaction evidence="7">
        <text>[glutamine synthetase]-L-tyrosine + ATP = [glutamine synthetase]-O(4)-(5'-adenylyl)-L-tyrosine + diphosphate</text>
        <dbReference type="Rhea" id="RHEA:18589"/>
        <dbReference type="Rhea" id="RHEA-COMP:10660"/>
        <dbReference type="Rhea" id="RHEA-COMP:10661"/>
        <dbReference type="ChEBI" id="CHEBI:30616"/>
        <dbReference type="ChEBI" id="CHEBI:33019"/>
        <dbReference type="ChEBI" id="CHEBI:46858"/>
        <dbReference type="ChEBI" id="CHEBI:83624"/>
        <dbReference type="EC" id="2.7.7.42"/>
    </reaction>
</comment>
<dbReference type="GO" id="GO:0000820">
    <property type="term" value="P:regulation of glutamine family amino acid metabolic process"/>
    <property type="evidence" value="ECO:0007669"/>
    <property type="project" value="UniProtKB-UniRule"/>
</dbReference>
<reference evidence="10" key="2">
    <citation type="submission" date="2020-09" db="EMBL/GenBank/DDBJ databases">
        <authorList>
            <person name="Sun Q."/>
            <person name="Kim S."/>
        </authorList>
    </citation>
    <scope>NUCLEOTIDE SEQUENCE</scope>
    <source>
        <strain evidence="10">KCTC 32501</strain>
    </source>
</reference>
<dbReference type="EC" id="2.7.7.42" evidence="7"/>
<gene>
    <name evidence="7 10" type="primary">glnE</name>
    <name evidence="10" type="ORF">GCM10009007_05100</name>
</gene>
<dbReference type="FunFam" id="1.20.120.330:FF:000005">
    <property type="entry name" value="Bifunctional glutamine synthetase adenylyltransferase/adenylyl-removing enzyme"/>
    <property type="match status" value="1"/>
</dbReference>
<dbReference type="EMBL" id="BMZG01000002">
    <property type="protein sequence ID" value="GHA67447.1"/>
    <property type="molecule type" value="Genomic_DNA"/>
</dbReference>
<feature type="domain" description="Glutamate-ammonia ligase adenylyltransferase repeated" evidence="8">
    <location>
        <begin position="514"/>
        <end position="743"/>
    </location>
</feature>
<dbReference type="GO" id="GO:0000287">
    <property type="term" value="F:magnesium ion binding"/>
    <property type="evidence" value="ECO:0007669"/>
    <property type="project" value="UniProtKB-UniRule"/>
</dbReference>
<dbReference type="PANTHER" id="PTHR30621">
    <property type="entry name" value="GLUTAMINE SYNTHETASE ADENYLYLTRANSFERASE"/>
    <property type="match status" value="1"/>
</dbReference>
<dbReference type="HAMAP" id="MF_00802">
    <property type="entry name" value="GlnE"/>
    <property type="match status" value="1"/>
</dbReference>
<protein>
    <recommendedName>
        <fullName evidence="7">Bifunctional glutamine synthetase adenylyltransferase/adenylyl-removing enzyme</fullName>
    </recommendedName>
    <alternativeName>
        <fullName evidence="7">ATP:glutamine synthetase adenylyltransferase</fullName>
    </alternativeName>
    <alternativeName>
        <fullName evidence="7">ATase</fullName>
    </alternativeName>
    <domain>
        <recommendedName>
            <fullName evidence="7">Glutamine synthetase adenylyl-L-tyrosine phosphorylase</fullName>
            <ecNumber evidence="7">2.7.7.89</ecNumber>
        </recommendedName>
        <alternativeName>
            <fullName evidence="7">Adenylyl removase</fullName>
            <shortName evidence="7">AR</shortName>
            <shortName evidence="7">AT-N</shortName>
        </alternativeName>
    </domain>
    <domain>
        <recommendedName>
            <fullName evidence="7">Glutamine synthetase adenylyl transferase</fullName>
            <ecNumber evidence="7">2.7.7.42</ecNumber>
        </recommendedName>
        <alternativeName>
            <fullName evidence="7">Adenylyl transferase</fullName>
            <shortName evidence="7">AT</shortName>
            <shortName evidence="7">AT-C</shortName>
        </alternativeName>
    </domain>
</protein>
<evidence type="ECO:0000256" key="7">
    <source>
        <dbReference type="HAMAP-Rule" id="MF_00802"/>
    </source>
</evidence>
<comment type="caution">
    <text evidence="10">The sequence shown here is derived from an EMBL/GenBank/DDBJ whole genome shotgun (WGS) entry which is preliminary data.</text>
</comment>
<evidence type="ECO:0000256" key="5">
    <source>
        <dbReference type="ARBA" id="ARBA00022842"/>
    </source>
</evidence>
<dbReference type="AlphaFoldDB" id="A0A8J3CLX7"/>
<feature type="region of interest" description="Adenylyl transferase" evidence="7">
    <location>
        <begin position="414"/>
        <end position="888"/>
    </location>
</feature>
<organism evidence="10 11">
    <name type="scientific">Formosimonas limnophila</name>
    <dbReference type="NCBI Taxonomy" id="1384487"/>
    <lineage>
        <taxon>Bacteria</taxon>
        <taxon>Pseudomonadati</taxon>
        <taxon>Pseudomonadota</taxon>
        <taxon>Betaproteobacteria</taxon>
        <taxon>Burkholderiales</taxon>
        <taxon>Burkholderiaceae</taxon>
        <taxon>Formosimonas</taxon>
    </lineage>
</organism>
<dbReference type="GO" id="GO:0005829">
    <property type="term" value="C:cytosol"/>
    <property type="evidence" value="ECO:0007669"/>
    <property type="project" value="TreeGrafter"/>
</dbReference>
<dbReference type="InterPro" id="IPR013546">
    <property type="entry name" value="PII_UdlTrfase/GS_AdlTrfase"/>
</dbReference>
<dbReference type="EC" id="2.7.7.89" evidence="7"/>
<dbReference type="Gene3D" id="1.20.120.330">
    <property type="entry name" value="Nucleotidyltransferases domain 2"/>
    <property type="match status" value="2"/>
</dbReference>
<dbReference type="SUPFAM" id="SSF81301">
    <property type="entry name" value="Nucleotidyltransferase"/>
    <property type="match status" value="2"/>
</dbReference>
<keyword evidence="3 7" id="KW-0547">Nucleotide-binding</keyword>
<dbReference type="Pfam" id="PF03710">
    <property type="entry name" value="GlnE"/>
    <property type="match status" value="2"/>
</dbReference>
<feature type="domain" description="PII-uridylyltransferase/Glutamine-synthetase adenylyltransferase" evidence="9">
    <location>
        <begin position="277"/>
        <end position="406"/>
    </location>
</feature>
<evidence type="ECO:0000256" key="4">
    <source>
        <dbReference type="ARBA" id="ARBA00022840"/>
    </source>
</evidence>
<accession>A0A8J3CLX7</accession>
<feature type="region of interest" description="Adenylyl removase" evidence="7">
    <location>
        <begin position="1"/>
        <end position="409"/>
    </location>
</feature>
<keyword evidence="2 7" id="KW-0548">Nucleotidyltransferase</keyword>
<dbReference type="InterPro" id="IPR005190">
    <property type="entry name" value="GlnE_rpt_dom"/>
</dbReference>
<feature type="domain" description="PII-uridylyltransferase/Glutamine-synthetase adenylyltransferase" evidence="9">
    <location>
        <begin position="770"/>
        <end position="860"/>
    </location>
</feature>
<comment type="similarity">
    <text evidence="7">Belongs to the GlnE family.</text>
</comment>
<keyword evidence="4 7" id="KW-0067">ATP-binding</keyword>
<keyword evidence="1 7" id="KW-0808">Transferase</keyword>
<feature type="domain" description="Glutamate-ammonia ligase adenylyltransferase repeated" evidence="8">
    <location>
        <begin position="55"/>
        <end position="241"/>
    </location>
</feature>
<keyword evidence="5 7" id="KW-0460">Magnesium</keyword>
<dbReference type="PANTHER" id="PTHR30621:SF0">
    <property type="entry name" value="BIFUNCTIONAL GLUTAMINE SYNTHETASE ADENYLYLTRANSFERASE_ADENYLYL-REMOVING ENZYME"/>
    <property type="match status" value="1"/>
</dbReference>
<dbReference type="Pfam" id="PF08335">
    <property type="entry name" value="GlnD_UR_UTase"/>
    <property type="match status" value="2"/>
</dbReference>
<dbReference type="GO" id="GO:0047388">
    <property type="term" value="F:[glutamine synthetase]-adenylyl-L-tyrosine phosphorylase activity"/>
    <property type="evidence" value="ECO:0007669"/>
    <property type="project" value="UniProtKB-EC"/>
</dbReference>
<keyword evidence="11" id="KW-1185">Reference proteome</keyword>
<dbReference type="RefSeq" id="WP_189491097.1">
    <property type="nucleotide sequence ID" value="NZ_BMZG01000002.1"/>
</dbReference>
<dbReference type="GO" id="GO:0005524">
    <property type="term" value="F:ATP binding"/>
    <property type="evidence" value="ECO:0007669"/>
    <property type="project" value="UniProtKB-UniRule"/>
</dbReference>
<evidence type="ECO:0000259" key="9">
    <source>
        <dbReference type="Pfam" id="PF08335"/>
    </source>
</evidence>
<dbReference type="SUPFAM" id="SSF81593">
    <property type="entry name" value="Nucleotidyltransferase substrate binding subunit/domain"/>
    <property type="match status" value="2"/>
</dbReference>
<dbReference type="CDD" id="cd05401">
    <property type="entry name" value="NT_GlnE_GlnD_like"/>
    <property type="match status" value="2"/>
</dbReference>